<organism evidence="3">
    <name type="scientific">freshwater metagenome</name>
    <dbReference type="NCBI Taxonomy" id="449393"/>
    <lineage>
        <taxon>unclassified sequences</taxon>
        <taxon>metagenomes</taxon>
        <taxon>ecological metagenomes</taxon>
    </lineage>
</organism>
<reference evidence="3" key="1">
    <citation type="submission" date="2014-06" db="EMBL/GenBank/DDBJ databases">
        <title>Key roles for freshwater Actinobacteria revealed by deep metagenomic sequencing.</title>
        <authorList>
            <person name="Ghai R."/>
            <person name="Mizuno C.M."/>
            <person name="Picazo A."/>
            <person name="Camacho A."/>
            <person name="Rodriguez-Valera F."/>
        </authorList>
    </citation>
    <scope>NUCLEOTIDE SEQUENCE</scope>
</reference>
<gene>
    <name evidence="3" type="ORF">GM51_1285</name>
</gene>
<feature type="domain" description="Mandelate racemase/muconate lactonizing enzyme C-terminal" evidence="2">
    <location>
        <begin position="87"/>
        <end position="180"/>
    </location>
</feature>
<name>A0A094R3P9_9ZZZZ</name>
<keyword evidence="1" id="KW-0479">Metal-binding</keyword>
<protein>
    <recommendedName>
        <fullName evidence="2">Mandelate racemase/muconate lactonizing enzyme C-terminal domain-containing protein</fullName>
    </recommendedName>
</protein>
<dbReference type="InterPro" id="IPR013342">
    <property type="entry name" value="Mandelate_racemase_C"/>
</dbReference>
<accession>A0A094R3P9</accession>
<dbReference type="InterPro" id="IPR029065">
    <property type="entry name" value="Enolase_C-like"/>
</dbReference>
<dbReference type="EMBL" id="JNSL01000004">
    <property type="protein sequence ID" value="KGA21546.1"/>
    <property type="molecule type" value="Genomic_DNA"/>
</dbReference>
<comment type="caution">
    <text evidence="3">The sequence shown here is derived from an EMBL/GenBank/DDBJ whole genome shotgun (WGS) entry which is preliminary data.</text>
</comment>
<dbReference type="SUPFAM" id="SSF51604">
    <property type="entry name" value="Enolase C-terminal domain-like"/>
    <property type="match status" value="1"/>
</dbReference>
<dbReference type="AlphaFoldDB" id="A0A094R3P9"/>
<dbReference type="PANTHER" id="PTHR48073">
    <property type="entry name" value="O-SUCCINYLBENZOATE SYNTHASE-RELATED"/>
    <property type="match status" value="1"/>
</dbReference>
<dbReference type="InterPro" id="IPR036849">
    <property type="entry name" value="Enolase-like_C_sf"/>
</dbReference>
<dbReference type="CDD" id="cd03320">
    <property type="entry name" value="OSBS"/>
    <property type="match status" value="1"/>
</dbReference>
<evidence type="ECO:0000313" key="3">
    <source>
        <dbReference type="EMBL" id="KGA21546.1"/>
    </source>
</evidence>
<dbReference type="Gene3D" id="3.20.20.120">
    <property type="entry name" value="Enolase-like C-terminal domain"/>
    <property type="match status" value="1"/>
</dbReference>
<sequence>MWHLDKVFNDLTIVAIPTRTNFRGINIREAALFRGPAGWGEFSPFTEYSDVQSEPWLNAALEGAYLPWPKLERNSIGVNATLPKVEIDRVPEILNRFPGAKTVKIKIDDFENDSELVEAALDFNPDFKVRLDVNGGWDLQTALLNLYNFYLRFGKIFEYIEQPCLRIEDLRELKKEIPMKIAIDESIRQALSSDFSDAKEFADVAIIKWAPSGGIKSANKLIEKIGLPAVISSALDTGIGISHGLALAASQNDLNFDCGLATTSLLESDVVTPPIEITAGTVLVSRTAPDEKLVAKYLASADRRLWWQNRIERIWESGFGERWQSEQLD</sequence>
<dbReference type="GO" id="GO:0046872">
    <property type="term" value="F:metal ion binding"/>
    <property type="evidence" value="ECO:0007669"/>
    <property type="project" value="UniProtKB-KW"/>
</dbReference>
<dbReference type="Pfam" id="PF18374">
    <property type="entry name" value="Enolase_like_N"/>
    <property type="match status" value="1"/>
</dbReference>
<dbReference type="SFLD" id="SFLDF00009">
    <property type="entry name" value="o-succinylbenzoate_synthase"/>
    <property type="match status" value="1"/>
</dbReference>
<proteinExistence type="predicted"/>
<evidence type="ECO:0000256" key="1">
    <source>
        <dbReference type="ARBA" id="ARBA00022723"/>
    </source>
</evidence>
<dbReference type="SFLD" id="SFLDS00001">
    <property type="entry name" value="Enolase"/>
    <property type="match status" value="1"/>
</dbReference>
<dbReference type="Pfam" id="PF13378">
    <property type="entry name" value="MR_MLE_C"/>
    <property type="match status" value="1"/>
</dbReference>
<dbReference type="SFLD" id="SFLDG00180">
    <property type="entry name" value="muconate_cycloisomerase"/>
    <property type="match status" value="1"/>
</dbReference>
<dbReference type="SMART" id="SM00922">
    <property type="entry name" value="MR_MLE"/>
    <property type="match status" value="1"/>
</dbReference>
<dbReference type="PANTHER" id="PTHR48073:SF2">
    <property type="entry name" value="O-SUCCINYLBENZOATE SYNTHASE"/>
    <property type="match status" value="1"/>
</dbReference>
<dbReference type="NCBIfam" id="NF002782">
    <property type="entry name" value="PRK02901.1"/>
    <property type="match status" value="1"/>
</dbReference>
<evidence type="ECO:0000259" key="2">
    <source>
        <dbReference type="SMART" id="SM00922"/>
    </source>
</evidence>